<sequence>MIGKKLANRYEILERIGGGGMAIVYRALDTVLNRYVSVKVLRAQFVTDEEFVRRFRREAQSAASLSHPNVVNIYDVGVEDETYFIVMEYINGKTLKEIIQERSPLPIAEAVDIAKQICSALHHAHEHQIVHRDIKPHNIMVGKDDHVKVTDFGIARAVTSNTITHNGSVIGSVHYFSPEQARGAITDVKSDIYSLGVVLYEMLTGELPFSGETPISVALKHLQEHFVEPRQLNPKIPQSVENIILKALAKNPEVRYQTAKEMFRDLDKALQNPNVEKFTAPDVTALTQPTLQIPAAALREHSPEKLTAAAEANEIQEPKKRNIWKTIGIIVALLLLGTAGVATGYTIMNNVLAGEEVEMPKVVGMPYEEAVKRLKEAGFKEKNIKKEEAKDPGGPNNRPPFAAGLVFEQDPESMKRVKTGRTVTLKVSLGAEQVLMPNLQNKTEQEAKDELANLHLDLSTIKFVTKPHNEVEKGRVFYQVPGPQVPITPGQSQIEVHISTGPETAKVPDVRNLSYLDATSKLRQAGFDVGNVIQEFSYTVANGQVTKQEPFQPNQDAPKGSKIDLWISKGMPPDTKDLSFKVVANPEAGKTITYKIVKTDALGTKTVAEEKLSSPKEFSVKLYVTPNIDGVIEVYENGVLKEKKIVPYPS</sequence>
<comment type="catalytic activity">
    <reaction evidence="8">
        <text>L-seryl-[protein] + ATP = O-phospho-L-seryl-[protein] + ADP + H(+)</text>
        <dbReference type="Rhea" id="RHEA:17989"/>
        <dbReference type="Rhea" id="RHEA-COMP:9863"/>
        <dbReference type="Rhea" id="RHEA-COMP:11604"/>
        <dbReference type="ChEBI" id="CHEBI:15378"/>
        <dbReference type="ChEBI" id="CHEBI:29999"/>
        <dbReference type="ChEBI" id="CHEBI:30616"/>
        <dbReference type="ChEBI" id="CHEBI:83421"/>
        <dbReference type="ChEBI" id="CHEBI:456216"/>
        <dbReference type="EC" id="2.7.11.1"/>
    </reaction>
</comment>
<dbReference type="PROSITE" id="PS50011">
    <property type="entry name" value="PROTEIN_KINASE_DOM"/>
    <property type="match status" value="1"/>
</dbReference>
<evidence type="ECO:0000256" key="7">
    <source>
        <dbReference type="ARBA" id="ARBA00047899"/>
    </source>
</evidence>
<keyword evidence="4" id="KW-0547">Nucleotide-binding</keyword>
<dbReference type="Gene3D" id="3.30.200.20">
    <property type="entry name" value="Phosphorylase Kinase, domain 1"/>
    <property type="match status" value="1"/>
</dbReference>
<evidence type="ECO:0000256" key="6">
    <source>
        <dbReference type="ARBA" id="ARBA00022840"/>
    </source>
</evidence>
<dbReference type="EC" id="2.7.11.1" evidence="1"/>
<proteinExistence type="predicted"/>
<comment type="caution">
    <text evidence="12">The sequence shown here is derived from an EMBL/GenBank/DDBJ whole genome shotgun (WGS) entry which is preliminary data.</text>
</comment>
<evidence type="ECO:0000313" key="13">
    <source>
        <dbReference type="Proteomes" id="UP001596002"/>
    </source>
</evidence>
<keyword evidence="9" id="KW-1133">Transmembrane helix</keyword>
<evidence type="ECO:0000259" key="10">
    <source>
        <dbReference type="PROSITE" id="PS50011"/>
    </source>
</evidence>
<dbReference type="PANTHER" id="PTHR43289">
    <property type="entry name" value="MITOGEN-ACTIVATED PROTEIN KINASE KINASE KINASE 20-RELATED"/>
    <property type="match status" value="1"/>
</dbReference>
<dbReference type="SMART" id="SM00740">
    <property type="entry name" value="PASTA"/>
    <property type="match status" value="3"/>
</dbReference>
<dbReference type="NCBIfam" id="NF033483">
    <property type="entry name" value="PknB_PASTA_kin"/>
    <property type="match status" value="1"/>
</dbReference>
<dbReference type="GO" id="GO:0016301">
    <property type="term" value="F:kinase activity"/>
    <property type="evidence" value="ECO:0007669"/>
    <property type="project" value="UniProtKB-KW"/>
</dbReference>
<keyword evidence="5 12" id="KW-0418">Kinase</keyword>
<dbReference type="SMART" id="SM00220">
    <property type="entry name" value="S_TKc"/>
    <property type="match status" value="1"/>
</dbReference>
<keyword evidence="9" id="KW-0472">Membrane</keyword>
<dbReference type="Pfam" id="PF00069">
    <property type="entry name" value="Pkinase"/>
    <property type="match status" value="1"/>
</dbReference>
<keyword evidence="6" id="KW-0067">ATP-binding</keyword>
<dbReference type="Pfam" id="PF03793">
    <property type="entry name" value="PASTA"/>
    <property type="match status" value="3"/>
</dbReference>
<dbReference type="EMBL" id="JBHSHC010000011">
    <property type="protein sequence ID" value="MFC4766064.1"/>
    <property type="molecule type" value="Genomic_DNA"/>
</dbReference>
<accession>A0ABV9PX47</accession>
<dbReference type="PROSITE" id="PS51178">
    <property type="entry name" value="PASTA"/>
    <property type="match status" value="3"/>
</dbReference>
<evidence type="ECO:0000256" key="9">
    <source>
        <dbReference type="SAM" id="Phobius"/>
    </source>
</evidence>
<keyword evidence="2" id="KW-0723">Serine/threonine-protein kinase</keyword>
<organism evidence="12 13">
    <name type="scientific">Effusibacillus consociatus</name>
    <dbReference type="NCBI Taxonomy" id="1117041"/>
    <lineage>
        <taxon>Bacteria</taxon>
        <taxon>Bacillati</taxon>
        <taxon>Bacillota</taxon>
        <taxon>Bacilli</taxon>
        <taxon>Bacillales</taxon>
        <taxon>Alicyclobacillaceae</taxon>
        <taxon>Effusibacillus</taxon>
    </lineage>
</organism>
<feature type="domain" description="PASTA" evidence="11">
    <location>
        <begin position="354"/>
        <end position="429"/>
    </location>
</feature>
<feature type="domain" description="PASTA" evidence="11">
    <location>
        <begin position="501"/>
        <end position="569"/>
    </location>
</feature>
<dbReference type="CDD" id="cd14014">
    <property type="entry name" value="STKc_PknB_like"/>
    <property type="match status" value="1"/>
</dbReference>
<name>A0ABV9PX47_9BACL</name>
<dbReference type="CDD" id="cd06577">
    <property type="entry name" value="PASTA_pknB"/>
    <property type="match status" value="3"/>
</dbReference>
<dbReference type="Gene3D" id="3.30.10.20">
    <property type="match status" value="3"/>
</dbReference>
<dbReference type="Gene3D" id="1.10.510.10">
    <property type="entry name" value="Transferase(Phosphotransferase) domain 1"/>
    <property type="match status" value="1"/>
</dbReference>
<dbReference type="InterPro" id="IPR005543">
    <property type="entry name" value="PASTA_dom"/>
</dbReference>
<evidence type="ECO:0000256" key="8">
    <source>
        <dbReference type="ARBA" id="ARBA00048679"/>
    </source>
</evidence>
<gene>
    <name evidence="12" type="primary">pknB</name>
    <name evidence="12" type="ORF">ACFO8Q_01425</name>
</gene>
<dbReference type="PROSITE" id="PS00108">
    <property type="entry name" value="PROTEIN_KINASE_ST"/>
    <property type="match status" value="1"/>
</dbReference>
<dbReference type="RefSeq" id="WP_380023737.1">
    <property type="nucleotide sequence ID" value="NZ_JBHSHC010000011.1"/>
</dbReference>
<dbReference type="Proteomes" id="UP001596002">
    <property type="component" value="Unassembled WGS sequence"/>
</dbReference>
<evidence type="ECO:0000256" key="3">
    <source>
        <dbReference type="ARBA" id="ARBA00022679"/>
    </source>
</evidence>
<dbReference type="SUPFAM" id="SSF56112">
    <property type="entry name" value="Protein kinase-like (PK-like)"/>
    <property type="match status" value="1"/>
</dbReference>
<keyword evidence="9" id="KW-0812">Transmembrane</keyword>
<evidence type="ECO:0000259" key="11">
    <source>
        <dbReference type="PROSITE" id="PS51178"/>
    </source>
</evidence>
<evidence type="ECO:0000313" key="12">
    <source>
        <dbReference type="EMBL" id="MFC4766064.1"/>
    </source>
</evidence>
<protein>
    <recommendedName>
        <fullName evidence="1">non-specific serine/threonine protein kinase</fullName>
        <ecNumber evidence="1">2.7.11.1</ecNumber>
    </recommendedName>
</protein>
<keyword evidence="13" id="KW-1185">Reference proteome</keyword>
<comment type="catalytic activity">
    <reaction evidence="7">
        <text>L-threonyl-[protein] + ATP = O-phospho-L-threonyl-[protein] + ADP + H(+)</text>
        <dbReference type="Rhea" id="RHEA:46608"/>
        <dbReference type="Rhea" id="RHEA-COMP:11060"/>
        <dbReference type="Rhea" id="RHEA-COMP:11605"/>
        <dbReference type="ChEBI" id="CHEBI:15378"/>
        <dbReference type="ChEBI" id="CHEBI:30013"/>
        <dbReference type="ChEBI" id="CHEBI:30616"/>
        <dbReference type="ChEBI" id="CHEBI:61977"/>
        <dbReference type="ChEBI" id="CHEBI:456216"/>
        <dbReference type="EC" id="2.7.11.1"/>
    </reaction>
</comment>
<keyword evidence="3" id="KW-0808">Transferase</keyword>
<feature type="domain" description="PASTA" evidence="11">
    <location>
        <begin position="430"/>
        <end position="500"/>
    </location>
</feature>
<feature type="domain" description="Protein kinase" evidence="10">
    <location>
        <begin position="10"/>
        <end position="270"/>
    </location>
</feature>
<dbReference type="InterPro" id="IPR008271">
    <property type="entry name" value="Ser/Thr_kinase_AS"/>
</dbReference>
<dbReference type="PANTHER" id="PTHR43289:SF34">
    <property type="entry name" value="SERINE_THREONINE-PROTEIN KINASE YBDM-RELATED"/>
    <property type="match status" value="1"/>
</dbReference>
<evidence type="ECO:0000256" key="5">
    <source>
        <dbReference type="ARBA" id="ARBA00022777"/>
    </source>
</evidence>
<reference evidence="13" key="1">
    <citation type="journal article" date="2019" name="Int. J. Syst. Evol. Microbiol.">
        <title>The Global Catalogue of Microorganisms (GCM) 10K type strain sequencing project: providing services to taxonomists for standard genome sequencing and annotation.</title>
        <authorList>
            <consortium name="The Broad Institute Genomics Platform"/>
            <consortium name="The Broad Institute Genome Sequencing Center for Infectious Disease"/>
            <person name="Wu L."/>
            <person name="Ma J."/>
        </authorList>
    </citation>
    <scope>NUCLEOTIDE SEQUENCE [LARGE SCALE GENOMIC DNA]</scope>
    <source>
        <strain evidence="13">WYCCWR 12678</strain>
    </source>
</reference>
<evidence type="ECO:0000256" key="1">
    <source>
        <dbReference type="ARBA" id="ARBA00012513"/>
    </source>
</evidence>
<feature type="transmembrane region" description="Helical" evidence="9">
    <location>
        <begin position="327"/>
        <end position="348"/>
    </location>
</feature>
<evidence type="ECO:0000256" key="2">
    <source>
        <dbReference type="ARBA" id="ARBA00022527"/>
    </source>
</evidence>
<evidence type="ECO:0000256" key="4">
    <source>
        <dbReference type="ARBA" id="ARBA00022741"/>
    </source>
</evidence>
<dbReference type="InterPro" id="IPR000719">
    <property type="entry name" value="Prot_kinase_dom"/>
</dbReference>
<dbReference type="InterPro" id="IPR011009">
    <property type="entry name" value="Kinase-like_dom_sf"/>
</dbReference>